<dbReference type="AlphaFoldDB" id="A0A8G1S0G6"/>
<gene>
    <name evidence="1" type="ORF">BO72DRAFT_493495</name>
</gene>
<dbReference type="RefSeq" id="XP_040804161.1">
    <property type="nucleotide sequence ID" value="XM_040948378.1"/>
</dbReference>
<accession>A0A8G1S0G6</accession>
<reference evidence="1 2" key="1">
    <citation type="submission" date="2018-02" db="EMBL/GenBank/DDBJ databases">
        <title>The genomes of Aspergillus section Nigri reveals drivers in fungal speciation.</title>
        <authorList>
            <consortium name="DOE Joint Genome Institute"/>
            <person name="Vesth T.C."/>
            <person name="Nybo J."/>
            <person name="Theobald S."/>
            <person name="Brandl J."/>
            <person name="Frisvad J.C."/>
            <person name="Nielsen K.F."/>
            <person name="Lyhne E.K."/>
            <person name="Kogle M.E."/>
            <person name="Kuo A."/>
            <person name="Riley R."/>
            <person name="Clum A."/>
            <person name="Nolan M."/>
            <person name="Lipzen A."/>
            <person name="Salamov A."/>
            <person name="Henrissat B."/>
            <person name="Wiebenga A."/>
            <person name="De vries R.P."/>
            <person name="Grigoriev I.V."/>
            <person name="Mortensen U.H."/>
            <person name="Andersen M.R."/>
            <person name="Baker S.E."/>
        </authorList>
    </citation>
    <scope>NUCLEOTIDE SEQUENCE [LARGE SCALE GENOMIC DNA]</scope>
    <source>
        <strain evidence="1 2">CBS 313.89</strain>
    </source>
</reference>
<evidence type="ECO:0000313" key="1">
    <source>
        <dbReference type="EMBL" id="RAK80151.1"/>
    </source>
</evidence>
<name>A0A8G1S0G6_9EURO</name>
<keyword evidence="2" id="KW-1185">Reference proteome</keyword>
<organism evidence="1 2">
    <name type="scientific">Aspergillus fijiensis CBS 313.89</name>
    <dbReference type="NCBI Taxonomy" id="1448319"/>
    <lineage>
        <taxon>Eukaryota</taxon>
        <taxon>Fungi</taxon>
        <taxon>Dikarya</taxon>
        <taxon>Ascomycota</taxon>
        <taxon>Pezizomycotina</taxon>
        <taxon>Eurotiomycetes</taxon>
        <taxon>Eurotiomycetidae</taxon>
        <taxon>Eurotiales</taxon>
        <taxon>Aspergillaceae</taxon>
        <taxon>Aspergillus</taxon>
    </lineage>
</organism>
<protein>
    <submittedName>
        <fullName evidence="1">Uncharacterized protein</fullName>
    </submittedName>
</protein>
<dbReference type="Proteomes" id="UP000249789">
    <property type="component" value="Unassembled WGS sequence"/>
</dbReference>
<dbReference type="GeneID" id="63865711"/>
<proteinExistence type="predicted"/>
<evidence type="ECO:0000313" key="2">
    <source>
        <dbReference type="Proteomes" id="UP000249789"/>
    </source>
</evidence>
<sequence length="97" mass="10967">MPLRFTREAKFSDSILYKLKHKLKRSARTPPLPVQWTCKQSYLLIGAATGLYGPVPSRRHVTFPGSSPELQFAAWNNRCDRGLTFLTPGARDGMECK</sequence>
<dbReference type="VEuPathDB" id="FungiDB:BO72DRAFT_493495"/>
<dbReference type="EMBL" id="KZ824630">
    <property type="protein sequence ID" value="RAK80151.1"/>
    <property type="molecule type" value="Genomic_DNA"/>
</dbReference>